<dbReference type="PROSITE" id="PS00107">
    <property type="entry name" value="PROTEIN_KINASE_ATP"/>
    <property type="match status" value="1"/>
</dbReference>
<dbReference type="PANTHER" id="PTHR48005:SF16">
    <property type="entry name" value="MDIS1-INTERACTING RECEPTOR LIKE KINASE 2-LIKE ISOFORM X1"/>
    <property type="match status" value="1"/>
</dbReference>
<evidence type="ECO:0000256" key="20">
    <source>
        <dbReference type="SAM" id="Phobius"/>
    </source>
</evidence>
<evidence type="ECO:0000256" key="7">
    <source>
        <dbReference type="ARBA" id="ARBA00022692"/>
    </source>
</evidence>
<comment type="catalytic activity">
    <reaction evidence="18">
        <text>L-seryl-[protein] + ATP = O-phospho-L-seryl-[protein] + ADP + H(+)</text>
        <dbReference type="Rhea" id="RHEA:17989"/>
        <dbReference type="Rhea" id="RHEA-COMP:9863"/>
        <dbReference type="Rhea" id="RHEA-COMP:11604"/>
        <dbReference type="ChEBI" id="CHEBI:15378"/>
        <dbReference type="ChEBI" id="CHEBI:29999"/>
        <dbReference type="ChEBI" id="CHEBI:30616"/>
        <dbReference type="ChEBI" id="CHEBI:83421"/>
        <dbReference type="ChEBI" id="CHEBI:456216"/>
        <dbReference type="EC" id="2.7.11.1"/>
    </reaction>
</comment>
<dbReference type="EC" id="2.7.11.1" evidence="2"/>
<evidence type="ECO:0000256" key="12">
    <source>
        <dbReference type="ARBA" id="ARBA00022840"/>
    </source>
</evidence>
<dbReference type="InterPro" id="IPR051420">
    <property type="entry name" value="Ser_Thr_Kinases_DiverseReg"/>
</dbReference>
<evidence type="ECO:0000256" key="14">
    <source>
        <dbReference type="ARBA" id="ARBA00023136"/>
    </source>
</evidence>
<evidence type="ECO:0000256" key="1">
    <source>
        <dbReference type="ARBA" id="ARBA00004479"/>
    </source>
</evidence>
<dbReference type="FunFam" id="3.80.10.10:FF:000719">
    <property type="entry name" value="MDIS1-interacting receptor like kinase 2 isoform A"/>
    <property type="match status" value="1"/>
</dbReference>
<evidence type="ECO:0000256" key="11">
    <source>
        <dbReference type="ARBA" id="ARBA00022777"/>
    </source>
</evidence>
<dbReference type="GO" id="GO:0005524">
    <property type="term" value="F:ATP binding"/>
    <property type="evidence" value="ECO:0007669"/>
    <property type="project" value="UniProtKB-UniRule"/>
</dbReference>
<feature type="transmembrane region" description="Helical" evidence="20">
    <location>
        <begin position="317"/>
        <end position="339"/>
    </location>
</feature>
<gene>
    <name evidence="22" type="ORF">MANES_10G083000</name>
</gene>
<dbReference type="PROSITE" id="PS50011">
    <property type="entry name" value="PROTEIN_KINASE_DOM"/>
    <property type="match status" value="1"/>
</dbReference>
<keyword evidence="4" id="KW-0597">Phosphoprotein</keyword>
<dbReference type="SMART" id="SM00369">
    <property type="entry name" value="LRR_TYP"/>
    <property type="match status" value="4"/>
</dbReference>
<protein>
    <recommendedName>
        <fullName evidence="2">non-specific serine/threonine protein kinase</fullName>
        <ecNumber evidence="2">2.7.11.1</ecNumber>
    </recommendedName>
</protein>
<organism evidence="22">
    <name type="scientific">Manihot esculenta</name>
    <name type="common">Cassava</name>
    <name type="synonym">Jatropha manihot</name>
    <dbReference type="NCBI Taxonomy" id="3983"/>
    <lineage>
        <taxon>Eukaryota</taxon>
        <taxon>Viridiplantae</taxon>
        <taxon>Streptophyta</taxon>
        <taxon>Embryophyta</taxon>
        <taxon>Tracheophyta</taxon>
        <taxon>Spermatophyta</taxon>
        <taxon>Magnoliopsida</taxon>
        <taxon>eudicotyledons</taxon>
        <taxon>Gunneridae</taxon>
        <taxon>Pentapetalae</taxon>
        <taxon>rosids</taxon>
        <taxon>fabids</taxon>
        <taxon>Malpighiales</taxon>
        <taxon>Euphorbiaceae</taxon>
        <taxon>Crotonoideae</taxon>
        <taxon>Manihoteae</taxon>
        <taxon>Manihot</taxon>
    </lineage>
</organism>
<dbReference type="InterPro" id="IPR055414">
    <property type="entry name" value="LRR_R13L4/SHOC2-like"/>
</dbReference>
<feature type="transmembrane region" description="Helical" evidence="20">
    <location>
        <begin position="12"/>
        <end position="32"/>
    </location>
</feature>
<dbReference type="GO" id="GO:0004672">
    <property type="term" value="F:protein kinase activity"/>
    <property type="evidence" value="ECO:0000318"/>
    <property type="project" value="GO_Central"/>
</dbReference>
<keyword evidence="14 20" id="KW-0472">Membrane</keyword>
<dbReference type="InterPro" id="IPR000719">
    <property type="entry name" value="Prot_kinase_dom"/>
</dbReference>
<evidence type="ECO:0000256" key="19">
    <source>
        <dbReference type="PROSITE-ProRule" id="PRU10141"/>
    </source>
</evidence>
<dbReference type="SUPFAM" id="SSF52058">
    <property type="entry name" value="L domain-like"/>
    <property type="match status" value="1"/>
</dbReference>
<evidence type="ECO:0000256" key="17">
    <source>
        <dbReference type="ARBA" id="ARBA00047899"/>
    </source>
</evidence>
<dbReference type="PROSITE" id="PS51450">
    <property type="entry name" value="LRR"/>
    <property type="match status" value="1"/>
</dbReference>
<keyword evidence="6" id="KW-0808">Transferase</keyword>
<dbReference type="Gene3D" id="1.10.510.10">
    <property type="entry name" value="Transferase(Phosphotransferase) domain 1"/>
    <property type="match status" value="1"/>
</dbReference>
<evidence type="ECO:0000313" key="22">
    <source>
        <dbReference type="EMBL" id="OAY39293.1"/>
    </source>
</evidence>
<evidence type="ECO:0000256" key="3">
    <source>
        <dbReference type="ARBA" id="ARBA00022527"/>
    </source>
</evidence>
<dbReference type="FunFam" id="1.10.510.10:FF:000445">
    <property type="entry name" value="MDIS1-interacting receptor like kinase 2"/>
    <property type="match status" value="1"/>
</dbReference>
<keyword evidence="8" id="KW-0732">Signal</keyword>
<dbReference type="Pfam" id="PF12799">
    <property type="entry name" value="LRR_4"/>
    <property type="match status" value="1"/>
</dbReference>
<feature type="binding site" evidence="19">
    <location>
        <position position="406"/>
    </location>
    <ligand>
        <name>ATP</name>
        <dbReference type="ChEBI" id="CHEBI:30616"/>
    </ligand>
</feature>
<name>A0A2C9V4G5_MANES</name>
<dbReference type="InterPro" id="IPR003591">
    <property type="entry name" value="Leu-rich_rpt_typical-subtyp"/>
</dbReference>
<evidence type="ECO:0000259" key="21">
    <source>
        <dbReference type="PROSITE" id="PS50011"/>
    </source>
</evidence>
<dbReference type="FunFam" id="3.30.200.20:FF:000309">
    <property type="entry name" value="Leucine-rich repeat receptor protein kinase MSP1"/>
    <property type="match status" value="1"/>
</dbReference>
<keyword evidence="15" id="KW-0675">Receptor</keyword>
<dbReference type="Pfam" id="PF23598">
    <property type="entry name" value="LRR_14"/>
    <property type="match status" value="1"/>
</dbReference>
<dbReference type="PRINTS" id="PR00019">
    <property type="entry name" value="LEURICHRPT"/>
</dbReference>
<keyword evidence="5" id="KW-0433">Leucine-rich repeat</keyword>
<dbReference type="Gene3D" id="3.30.200.20">
    <property type="entry name" value="Phosphorylase Kinase, domain 1"/>
    <property type="match status" value="1"/>
</dbReference>
<dbReference type="InterPro" id="IPR011009">
    <property type="entry name" value="Kinase-like_dom_sf"/>
</dbReference>
<keyword evidence="13 20" id="KW-1133">Transmembrane helix</keyword>
<evidence type="ECO:0000256" key="15">
    <source>
        <dbReference type="ARBA" id="ARBA00023170"/>
    </source>
</evidence>
<evidence type="ECO:0000256" key="18">
    <source>
        <dbReference type="ARBA" id="ARBA00048679"/>
    </source>
</evidence>
<evidence type="ECO:0000256" key="9">
    <source>
        <dbReference type="ARBA" id="ARBA00022737"/>
    </source>
</evidence>
<evidence type="ECO:0000256" key="16">
    <source>
        <dbReference type="ARBA" id="ARBA00023180"/>
    </source>
</evidence>
<dbReference type="STRING" id="3983.A0A2C9V4G5"/>
<dbReference type="PROSITE" id="PS00109">
    <property type="entry name" value="PROTEIN_KINASE_TYR"/>
    <property type="match status" value="1"/>
</dbReference>
<dbReference type="SUPFAM" id="SSF56112">
    <property type="entry name" value="Protein kinase-like (PK-like)"/>
    <property type="match status" value="1"/>
</dbReference>
<comment type="catalytic activity">
    <reaction evidence="17">
        <text>L-threonyl-[protein] + ATP = O-phospho-L-threonyl-[protein] + ADP + H(+)</text>
        <dbReference type="Rhea" id="RHEA:46608"/>
        <dbReference type="Rhea" id="RHEA-COMP:11060"/>
        <dbReference type="Rhea" id="RHEA-COMP:11605"/>
        <dbReference type="ChEBI" id="CHEBI:15378"/>
        <dbReference type="ChEBI" id="CHEBI:30013"/>
        <dbReference type="ChEBI" id="CHEBI:30616"/>
        <dbReference type="ChEBI" id="CHEBI:61977"/>
        <dbReference type="ChEBI" id="CHEBI:456216"/>
        <dbReference type="EC" id="2.7.11.1"/>
    </reaction>
</comment>
<dbReference type="EMBL" id="CM004396">
    <property type="protein sequence ID" value="OAY39293.1"/>
    <property type="molecule type" value="Genomic_DNA"/>
</dbReference>
<dbReference type="AlphaFoldDB" id="A0A2C9V4G5"/>
<dbReference type="InterPro" id="IPR001611">
    <property type="entry name" value="Leu-rich_rpt"/>
</dbReference>
<evidence type="ECO:0000256" key="6">
    <source>
        <dbReference type="ARBA" id="ARBA00022679"/>
    </source>
</evidence>
<keyword evidence="9" id="KW-0677">Repeat</keyword>
<feature type="domain" description="Protein kinase" evidence="21">
    <location>
        <begin position="378"/>
        <end position="652"/>
    </location>
</feature>
<evidence type="ECO:0000256" key="10">
    <source>
        <dbReference type="ARBA" id="ARBA00022741"/>
    </source>
</evidence>
<dbReference type="InterPro" id="IPR008266">
    <property type="entry name" value="Tyr_kinase_AS"/>
</dbReference>
<dbReference type="InterPro" id="IPR032675">
    <property type="entry name" value="LRR_dom_sf"/>
</dbReference>
<dbReference type="Pfam" id="PF00069">
    <property type="entry name" value="Pkinase"/>
    <property type="match status" value="1"/>
</dbReference>
<dbReference type="InterPro" id="IPR025875">
    <property type="entry name" value="Leu-rich_rpt_4"/>
</dbReference>
<dbReference type="GO" id="GO:0016020">
    <property type="term" value="C:membrane"/>
    <property type="evidence" value="ECO:0007669"/>
    <property type="project" value="UniProtKB-SubCell"/>
</dbReference>
<sequence length="677" mass="76016">MAFYIIVSSTNLTIWATIIFFYMACNGSTILAEVESQPSPLQLEAKALLDNHEILHKIPPQLGSLTSLRVLDLSANYIYGAILPEIGNMSSLQYLNMNFSQNQWEGPIPPYVGNITGLYNLKLSHNLINGEIPPRIGDLTKLYSLNLSHNSISGEIPPTFGNLTQLQSVDLSFNQLSGQIPSEIGSLSRLVYLDLFQNKLEGPIPFSIGNLTNLETFNLSHNSIGGELPPQTVQLQNLAYLDLSYNNLTGTIPDIPYSFLLYDINFSFNNFTGRIPCNLRSLPLDSFIGNKGLDADEINVCASPTAKPKMWKQYAKIYVNITLFLACLISASLLLYRWLKIKNSQPKPKESRNGDIFSVWNYEGRIAFEDVIEATEDFDIKYCIGTGGYGSVYKAQLPSGRVIALKKLHKMEAEEPSFDKCFKNEVKLLTEVRHKNIVKLYGYCLHQRAMFLIYECMEKGSLFYVLRNEDEAAKLGWRKRVNIVKGIAHALSYLHHDCSLPIVHRDISSNNILLNSDWEAIISDFGTARFLYLDSSNQTVLAGTRGYIAPELAYSMMVNEKCDVYSFGVVALEIIMGEHPGELLSLLPSLPSDSNIMLKDVLDSRLLALNNHVVAQSVILVVKLALACLRSNPKSRPTMKQVCRELVVHKPVPLPQLLQQIPLWHLMHQHICILEQN</sequence>
<accession>A0A2C9V4G5</accession>
<comment type="subcellular location">
    <subcellularLocation>
        <location evidence="1">Membrane</location>
        <topology evidence="1">Single-pass type I membrane protein</topology>
    </subcellularLocation>
</comment>
<proteinExistence type="predicted"/>
<evidence type="ECO:0000256" key="2">
    <source>
        <dbReference type="ARBA" id="ARBA00012513"/>
    </source>
</evidence>
<evidence type="ECO:0000256" key="13">
    <source>
        <dbReference type="ARBA" id="ARBA00022989"/>
    </source>
</evidence>
<keyword evidence="11" id="KW-0418">Kinase</keyword>
<dbReference type="InterPro" id="IPR017441">
    <property type="entry name" value="Protein_kinase_ATP_BS"/>
</dbReference>
<evidence type="ECO:0000256" key="5">
    <source>
        <dbReference type="ARBA" id="ARBA00022614"/>
    </source>
</evidence>
<keyword evidence="12 19" id="KW-0067">ATP-binding</keyword>
<keyword evidence="10 19" id="KW-0547">Nucleotide-binding</keyword>
<dbReference type="GO" id="GO:0004674">
    <property type="term" value="F:protein serine/threonine kinase activity"/>
    <property type="evidence" value="ECO:0007669"/>
    <property type="project" value="UniProtKB-KW"/>
</dbReference>
<dbReference type="Gene3D" id="3.80.10.10">
    <property type="entry name" value="Ribonuclease Inhibitor"/>
    <property type="match status" value="1"/>
</dbReference>
<evidence type="ECO:0000256" key="8">
    <source>
        <dbReference type="ARBA" id="ARBA00022729"/>
    </source>
</evidence>
<dbReference type="FunFam" id="3.80.10.10:FF:000383">
    <property type="entry name" value="Leucine-rich repeat receptor protein kinase EMS1"/>
    <property type="match status" value="1"/>
</dbReference>
<dbReference type="PANTHER" id="PTHR48005">
    <property type="entry name" value="LEUCINE RICH REPEAT KINASE 2"/>
    <property type="match status" value="1"/>
</dbReference>
<reference evidence="22" key="1">
    <citation type="submission" date="2016-02" db="EMBL/GenBank/DDBJ databases">
        <title>WGS assembly of Manihot esculenta.</title>
        <authorList>
            <person name="Bredeson J.V."/>
            <person name="Prochnik S.E."/>
            <person name="Lyons J.B."/>
            <person name="Schmutz J."/>
            <person name="Grimwood J."/>
            <person name="Vrebalov J."/>
            <person name="Bart R.S."/>
            <person name="Amuge T."/>
            <person name="Ferguson M.E."/>
            <person name="Green R."/>
            <person name="Putnam N."/>
            <person name="Stites J."/>
            <person name="Rounsley S."/>
            <person name="Rokhsar D.S."/>
        </authorList>
    </citation>
    <scope>NUCLEOTIDE SEQUENCE [LARGE SCALE GENOMIC DNA]</scope>
    <source>
        <tissue evidence="22">Leaf</tissue>
    </source>
</reference>
<keyword evidence="3" id="KW-0723">Serine/threonine-protein kinase</keyword>
<evidence type="ECO:0000256" key="4">
    <source>
        <dbReference type="ARBA" id="ARBA00022553"/>
    </source>
</evidence>
<keyword evidence="7 20" id="KW-0812">Transmembrane</keyword>
<keyword evidence="16" id="KW-0325">Glycoprotein</keyword>